<sequence length="184" mass="20801">MWNQNKKKSKPDQESSKEQLASSGPLLSSNIENKGVKIVQNNLGDFKKMMKKVAPDTNRKPNLSPPTEPLVSANESILQWQVFFSDPARIVLTDAEFTRGYSPDFRGNTENRVLIPQESIDLLQNMGSIWVSVRTSLVQKVTDIHKSEKRKSQKQEQNKQPQQDPISLSEDNHDLVSVATNNQT</sequence>
<feature type="region of interest" description="Disordered" evidence="1">
    <location>
        <begin position="144"/>
        <end position="184"/>
    </location>
</feature>
<protein>
    <submittedName>
        <fullName evidence="2">Uncharacterized protein</fullName>
    </submittedName>
</protein>
<organism evidence="2 3">
    <name type="scientific">Rotaria sordida</name>
    <dbReference type="NCBI Taxonomy" id="392033"/>
    <lineage>
        <taxon>Eukaryota</taxon>
        <taxon>Metazoa</taxon>
        <taxon>Spiralia</taxon>
        <taxon>Gnathifera</taxon>
        <taxon>Rotifera</taxon>
        <taxon>Eurotatoria</taxon>
        <taxon>Bdelloidea</taxon>
        <taxon>Philodinida</taxon>
        <taxon>Philodinidae</taxon>
        <taxon>Rotaria</taxon>
    </lineage>
</organism>
<dbReference type="Proteomes" id="UP000663823">
    <property type="component" value="Unassembled WGS sequence"/>
</dbReference>
<comment type="caution">
    <text evidence="2">The sequence shown here is derived from an EMBL/GenBank/DDBJ whole genome shotgun (WGS) entry which is preliminary data.</text>
</comment>
<name>A0A818MZM6_9BILA</name>
<evidence type="ECO:0000256" key="1">
    <source>
        <dbReference type="SAM" id="MobiDB-lite"/>
    </source>
</evidence>
<evidence type="ECO:0000313" key="2">
    <source>
        <dbReference type="EMBL" id="CAF3597984.1"/>
    </source>
</evidence>
<feature type="region of interest" description="Disordered" evidence="1">
    <location>
        <begin position="1"/>
        <end position="33"/>
    </location>
</feature>
<reference evidence="2" key="1">
    <citation type="submission" date="2021-02" db="EMBL/GenBank/DDBJ databases">
        <authorList>
            <person name="Nowell W R."/>
        </authorList>
    </citation>
    <scope>NUCLEOTIDE SEQUENCE</scope>
</reference>
<feature type="compositionally biased region" description="Polar residues" evidence="1">
    <location>
        <begin position="18"/>
        <end position="32"/>
    </location>
</feature>
<gene>
    <name evidence="2" type="ORF">OTI717_LOCUS6652</name>
</gene>
<proteinExistence type="predicted"/>
<accession>A0A818MZM6</accession>
<dbReference type="AlphaFoldDB" id="A0A818MZM6"/>
<evidence type="ECO:0000313" key="3">
    <source>
        <dbReference type="Proteomes" id="UP000663823"/>
    </source>
</evidence>
<dbReference type="EMBL" id="CAJOAX010000475">
    <property type="protein sequence ID" value="CAF3597984.1"/>
    <property type="molecule type" value="Genomic_DNA"/>
</dbReference>